<keyword evidence="3 10" id="KW-0813">Transport</keyword>
<evidence type="ECO:0000256" key="6">
    <source>
        <dbReference type="ARBA" id="ARBA00022989"/>
    </source>
</evidence>
<feature type="transmembrane region" description="Helical" evidence="10">
    <location>
        <begin position="364"/>
        <end position="382"/>
    </location>
</feature>
<feature type="transmembrane region" description="Helical" evidence="10">
    <location>
        <begin position="180"/>
        <end position="202"/>
    </location>
</feature>
<sequence>MFASIIQFFSKAIKSPDIRRKLIISAGILVIYRLIAHIPAAGIDQASLRALFSSSPLLSLLDVFSGGTLANFSILALGLTPYINASIIIQLLTYVIPKLEELSKEGEFGQEKINQYTRFLSVPLAAVQSLGMYTLLRSQGIISGLSLISLLALAATMTAGAILSVWLGELITEYGISNGISFLIFSGIVARLPVTFGQSVAIITTEDILKIGLFIGLSVAIVALIVFMNEATRQIPVSYARRVGRAGLSSSYIPLRLNQAGVIPIIFAVSLVLLPSLLSQFLTGVGNPAIAQLATRVAALLNPTSVLYNIIYFLLVFGFTYFYTSVVFNPERISENLQKGGGFIPGIRPGTQTTKYLQGILNRITLVGAAFLGLIAILPSFFQNVVGVANLAVGGTGILIVVSVVLELTREIEAQLVMKRYETYLR</sequence>
<dbReference type="PRINTS" id="PR00303">
    <property type="entry name" value="SECYTRNLCASE"/>
</dbReference>
<evidence type="ECO:0000313" key="12">
    <source>
        <dbReference type="EMBL" id="OGM19548.1"/>
    </source>
</evidence>
<dbReference type="InterPro" id="IPR002208">
    <property type="entry name" value="SecY/SEC61-alpha"/>
</dbReference>
<dbReference type="PIRSF" id="PIRSF004557">
    <property type="entry name" value="SecY"/>
    <property type="match status" value="1"/>
</dbReference>
<feature type="transmembrane region" description="Helical" evidence="10">
    <location>
        <begin position="208"/>
        <end position="228"/>
    </location>
</feature>
<comment type="caution">
    <text evidence="10">Lacks conserved residue(s) required for the propagation of feature annotation.</text>
</comment>
<feature type="transmembrane region" description="Helical" evidence="10">
    <location>
        <begin position="388"/>
        <end position="409"/>
    </location>
</feature>
<dbReference type="Proteomes" id="UP000176741">
    <property type="component" value="Unassembled WGS sequence"/>
</dbReference>
<dbReference type="NCBIfam" id="TIGR00967">
    <property type="entry name" value="3a0501s007"/>
    <property type="match status" value="1"/>
</dbReference>
<dbReference type="EMBL" id="MGGD01000065">
    <property type="protein sequence ID" value="OGM19548.1"/>
    <property type="molecule type" value="Genomic_DNA"/>
</dbReference>
<dbReference type="FunFam" id="1.10.3370.10:FF:000001">
    <property type="entry name" value="Preprotein translocase subunit SecY"/>
    <property type="match status" value="1"/>
</dbReference>
<feature type="transmembrane region" description="Helical" evidence="10">
    <location>
        <begin position="260"/>
        <end position="278"/>
    </location>
</feature>
<accession>A0A1F7XYQ1</accession>
<evidence type="ECO:0000256" key="8">
    <source>
        <dbReference type="ARBA" id="ARBA00023136"/>
    </source>
</evidence>
<dbReference type="PANTHER" id="PTHR10906">
    <property type="entry name" value="SECY/SEC61-ALPHA FAMILY MEMBER"/>
    <property type="match status" value="1"/>
</dbReference>
<dbReference type="AlphaFoldDB" id="A0A1F7XYQ1"/>
<evidence type="ECO:0000256" key="9">
    <source>
        <dbReference type="ARBA" id="ARBA00039733"/>
    </source>
</evidence>
<dbReference type="GO" id="GO:0065002">
    <property type="term" value="P:intracellular protein transmembrane transport"/>
    <property type="evidence" value="ECO:0007669"/>
    <property type="project" value="UniProtKB-UniRule"/>
</dbReference>
<evidence type="ECO:0000256" key="2">
    <source>
        <dbReference type="ARBA" id="ARBA00005751"/>
    </source>
</evidence>
<gene>
    <name evidence="10" type="primary">secY</name>
    <name evidence="12" type="ORF">A2771_02140</name>
</gene>
<dbReference type="PROSITE" id="PS00755">
    <property type="entry name" value="SECY_1"/>
    <property type="match status" value="1"/>
</dbReference>
<feature type="transmembrane region" description="Helical" evidence="10">
    <location>
        <begin position="116"/>
        <end position="135"/>
    </location>
</feature>
<feature type="transmembrane region" description="Helical" evidence="10">
    <location>
        <begin position="21"/>
        <end position="43"/>
    </location>
</feature>
<dbReference type="Gene3D" id="1.10.3370.10">
    <property type="entry name" value="SecY subunit domain"/>
    <property type="match status" value="1"/>
</dbReference>
<proteinExistence type="inferred from homology"/>
<evidence type="ECO:0000256" key="7">
    <source>
        <dbReference type="ARBA" id="ARBA00023010"/>
    </source>
</evidence>
<evidence type="ECO:0000256" key="5">
    <source>
        <dbReference type="ARBA" id="ARBA00022927"/>
    </source>
</evidence>
<comment type="subunit">
    <text evidence="10">Component of the Sec protein translocase complex. Heterotrimer consisting of SecY, SecE and SecG subunits. The heterotrimers can form oligomers, although 1 heterotrimer is thought to be able to translocate proteins. Interacts with the ribosome. Interacts with SecDF, and other proteins may be involved. Interacts with SecA.</text>
</comment>
<evidence type="ECO:0000256" key="10">
    <source>
        <dbReference type="HAMAP-Rule" id="MF_01465"/>
    </source>
</evidence>
<dbReference type="GO" id="GO:0006605">
    <property type="term" value="P:protein targeting"/>
    <property type="evidence" value="ECO:0007669"/>
    <property type="project" value="UniProtKB-UniRule"/>
</dbReference>
<comment type="similarity">
    <text evidence="2 10 11">Belongs to the SecY/SEC61-alpha family.</text>
</comment>
<dbReference type="InterPro" id="IPR026593">
    <property type="entry name" value="SecY"/>
</dbReference>
<keyword evidence="10" id="KW-1003">Cell membrane</keyword>
<dbReference type="InterPro" id="IPR023201">
    <property type="entry name" value="SecY_dom_sf"/>
</dbReference>
<comment type="function">
    <text evidence="10">The central subunit of the protein translocation channel SecYEG. Consists of two halves formed by TMs 1-5 and 6-10. These two domains form a lateral gate at the front which open onto the bilayer between TMs 2 and 7, and are clamped together by SecE at the back. The channel is closed by both a pore ring composed of hydrophobic SecY resides and a short helix (helix 2A) on the extracellular side of the membrane which forms a plug. The plug probably moves laterally to allow the channel to open. The ring and the pore may move independently.</text>
</comment>
<dbReference type="GO" id="GO:0043952">
    <property type="term" value="P:protein transport by the Sec complex"/>
    <property type="evidence" value="ECO:0007669"/>
    <property type="project" value="UniProtKB-UniRule"/>
</dbReference>
<keyword evidence="5 10" id="KW-0653">Protein transport</keyword>
<dbReference type="Pfam" id="PF00344">
    <property type="entry name" value="SecY"/>
    <property type="match status" value="1"/>
</dbReference>
<evidence type="ECO:0000313" key="13">
    <source>
        <dbReference type="Proteomes" id="UP000176741"/>
    </source>
</evidence>
<dbReference type="HAMAP" id="MF_01465">
    <property type="entry name" value="SecY"/>
    <property type="match status" value="1"/>
</dbReference>
<keyword evidence="4 10" id="KW-0812">Transmembrane</keyword>
<reference evidence="12 13" key="1">
    <citation type="journal article" date="2016" name="Nat. Commun.">
        <title>Thousands of microbial genomes shed light on interconnected biogeochemical processes in an aquifer system.</title>
        <authorList>
            <person name="Anantharaman K."/>
            <person name="Brown C.T."/>
            <person name="Hug L.A."/>
            <person name="Sharon I."/>
            <person name="Castelle C.J."/>
            <person name="Probst A.J."/>
            <person name="Thomas B.C."/>
            <person name="Singh A."/>
            <person name="Wilkins M.J."/>
            <person name="Karaoz U."/>
            <person name="Brodie E.L."/>
            <person name="Williams K.H."/>
            <person name="Hubbard S.S."/>
            <person name="Banfield J.F."/>
        </authorList>
    </citation>
    <scope>NUCLEOTIDE SEQUENCE [LARGE SCALE GENOMIC DNA]</scope>
</reference>
<evidence type="ECO:0000256" key="4">
    <source>
        <dbReference type="ARBA" id="ARBA00022692"/>
    </source>
</evidence>
<comment type="caution">
    <text evidence="12">The sequence shown here is derived from an EMBL/GenBank/DDBJ whole genome shotgun (WGS) entry which is preliminary data.</text>
</comment>
<dbReference type="SUPFAM" id="SSF103491">
    <property type="entry name" value="Preprotein translocase SecY subunit"/>
    <property type="match status" value="1"/>
</dbReference>
<keyword evidence="7 10" id="KW-0811">Translocation</keyword>
<organism evidence="12 13">
    <name type="scientific">Candidatus Woesebacteria bacterium RIFCSPHIGHO2_01_FULL_38_26b</name>
    <dbReference type="NCBI Taxonomy" id="1802491"/>
    <lineage>
        <taxon>Bacteria</taxon>
        <taxon>Candidatus Woeseibacteriota</taxon>
    </lineage>
</organism>
<keyword evidence="8 10" id="KW-0472">Membrane</keyword>
<dbReference type="GO" id="GO:0005886">
    <property type="term" value="C:plasma membrane"/>
    <property type="evidence" value="ECO:0007669"/>
    <property type="project" value="UniProtKB-SubCell"/>
</dbReference>
<name>A0A1F7XYQ1_9BACT</name>
<evidence type="ECO:0000256" key="1">
    <source>
        <dbReference type="ARBA" id="ARBA00004141"/>
    </source>
</evidence>
<dbReference type="InterPro" id="IPR030659">
    <property type="entry name" value="SecY_CS"/>
</dbReference>
<comment type="subcellular location">
    <subcellularLocation>
        <location evidence="10">Cell membrane</location>
        <topology evidence="10">Multi-pass membrane protein</topology>
    </subcellularLocation>
    <subcellularLocation>
        <location evidence="1">Membrane</location>
        <topology evidence="1">Multi-pass membrane protein</topology>
    </subcellularLocation>
</comment>
<feature type="transmembrane region" description="Helical" evidence="10">
    <location>
        <begin position="141"/>
        <end position="168"/>
    </location>
</feature>
<keyword evidence="6 10" id="KW-1133">Transmembrane helix</keyword>
<evidence type="ECO:0000256" key="11">
    <source>
        <dbReference type="RuleBase" id="RU004349"/>
    </source>
</evidence>
<protein>
    <recommendedName>
        <fullName evidence="9 10">Protein translocase subunit SecY</fullName>
    </recommendedName>
</protein>
<evidence type="ECO:0000256" key="3">
    <source>
        <dbReference type="ARBA" id="ARBA00022448"/>
    </source>
</evidence>
<feature type="transmembrane region" description="Helical" evidence="10">
    <location>
        <begin position="63"/>
        <end position="96"/>
    </location>
</feature>